<evidence type="ECO:0000313" key="4">
    <source>
        <dbReference type="Proteomes" id="UP000027153"/>
    </source>
</evidence>
<dbReference type="Gene3D" id="3.40.50.2000">
    <property type="entry name" value="Glycogen Phosphorylase B"/>
    <property type="match status" value="2"/>
</dbReference>
<dbReference type="PANTHER" id="PTHR45947">
    <property type="entry name" value="SULFOQUINOVOSYL TRANSFERASE SQD2"/>
    <property type="match status" value="1"/>
</dbReference>
<name>A0A062VCL2_9EURY</name>
<dbReference type="RefSeq" id="WP_048088808.1">
    <property type="nucleotide sequence ID" value="NZ_JMIY01000001.1"/>
</dbReference>
<feature type="domain" description="Glycosyltransferase subfamily 4-like N-terminal" evidence="2">
    <location>
        <begin position="101"/>
        <end position="206"/>
    </location>
</feature>
<dbReference type="InterPro" id="IPR028098">
    <property type="entry name" value="Glyco_trans_4-like_N"/>
</dbReference>
<dbReference type="Pfam" id="PF13439">
    <property type="entry name" value="Glyco_transf_4"/>
    <property type="match status" value="1"/>
</dbReference>
<dbReference type="PATRIC" id="fig|1392998.3.peg.70"/>
<dbReference type="SUPFAM" id="SSF53756">
    <property type="entry name" value="UDP-Glycosyltransferase/glycogen phosphorylase"/>
    <property type="match status" value="1"/>
</dbReference>
<dbReference type="InterPro" id="IPR001296">
    <property type="entry name" value="Glyco_trans_1"/>
</dbReference>
<dbReference type="Pfam" id="PF00534">
    <property type="entry name" value="Glycos_transf_1"/>
    <property type="match status" value="1"/>
</dbReference>
<gene>
    <name evidence="3" type="ORF">ANME2D_00470</name>
</gene>
<sequence length="409" mass="45053">MPGETMRVGYVLKRYPRYSETFIVNEILAHEAAGLEIEIFALRPINDTHFQDAIARVKAPVNYIPAAVPKSSDFWAELSGAGRATPDIWTALRTAQDEAVLDIYQAALLAREVRLRGICHLHAHFASVATSVTRLAARFAGIPYTFTAHAKDIFHENVNPENMQRKLNDASAVITVSDYNLKYLHAIYGPSAQHVQRVYNGLDIDRFPYKAPDRRKMRIISVGRLVEKKGFNDLIEACAILADRGCAFGCHIIGTGPLEAELSAQIERLGLQSYIELAGLLPRDELIEAVQDAAVFAAPCIIGRDADRDGLPTVLLEAMALGTPCVSTDVTGIPEVLYDGKTGLMVSQHNPAELAAALERLLSDPALRVQLAAKARQLIEAKFDININSAFIRDIFQSTRQIRIAQKVD</sequence>
<dbReference type="Proteomes" id="UP000027153">
    <property type="component" value="Unassembled WGS sequence"/>
</dbReference>
<keyword evidence="3" id="KW-0808">Transferase</keyword>
<keyword evidence="4" id="KW-1185">Reference proteome</keyword>
<dbReference type="PANTHER" id="PTHR45947:SF14">
    <property type="entry name" value="SLL1723 PROTEIN"/>
    <property type="match status" value="1"/>
</dbReference>
<dbReference type="GO" id="GO:0016757">
    <property type="term" value="F:glycosyltransferase activity"/>
    <property type="evidence" value="ECO:0007669"/>
    <property type="project" value="InterPro"/>
</dbReference>
<dbReference type="CDD" id="cd03801">
    <property type="entry name" value="GT4_PimA-like"/>
    <property type="match status" value="1"/>
</dbReference>
<feature type="domain" description="Glycosyl transferase family 1" evidence="1">
    <location>
        <begin position="215"/>
        <end position="377"/>
    </location>
</feature>
<proteinExistence type="predicted"/>
<dbReference type="OrthoDB" id="132546at2157"/>
<comment type="caution">
    <text evidence="3">The sequence shown here is derived from an EMBL/GenBank/DDBJ whole genome shotgun (WGS) entry which is preliminary data.</text>
</comment>
<organism evidence="3 4">
    <name type="scientific">Candidatus Methanoperedens nitratireducens</name>
    <dbReference type="NCBI Taxonomy" id="1392998"/>
    <lineage>
        <taxon>Archaea</taxon>
        <taxon>Methanobacteriati</taxon>
        <taxon>Methanobacteriota</taxon>
        <taxon>Stenosarchaea group</taxon>
        <taxon>Methanomicrobia</taxon>
        <taxon>Methanosarcinales</taxon>
        <taxon>ANME-2 cluster</taxon>
        <taxon>Candidatus Methanoperedentaceae</taxon>
        <taxon>Candidatus Methanoperedens</taxon>
    </lineage>
</organism>
<evidence type="ECO:0000259" key="2">
    <source>
        <dbReference type="Pfam" id="PF13439"/>
    </source>
</evidence>
<evidence type="ECO:0000259" key="1">
    <source>
        <dbReference type="Pfam" id="PF00534"/>
    </source>
</evidence>
<accession>A0A062VCL2</accession>
<protein>
    <submittedName>
        <fullName evidence="3">Glycosyltransferase</fullName>
    </submittedName>
</protein>
<dbReference type="InterPro" id="IPR050194">
    <property type="entry name" value="Glycosyltransferase_grp1"/>
</dbReference>
<dbReference type="EMBL" id="JMIY01000001">
    <property type="protein sequence ID" value="KCZ73404.1"/>
    <property type="molecule type" value="Genomic_DNA"/>
</dbReference>
<reference evidence="3 4" key="1">
    <citation type="journal article" date="2013" name="Nature">
        <title>Anaerobic oxidation of methane coupled to nitrate reduction in a novel archaeal lineage.</title>
        <authorList>
            <person name="Haroon M.F."/>
            <person name="Hu S."/>
            <person name="Shi Y."/>
            <person name="Imelfort M."/>
            <person name="Keller J."/>
            <person name="Hugenholtz P."/>
            <person name="Yuan Z."/>
            <person name="Tyson G.W."/>
        </authorList>
    </citation>
    <scope>NUCLEOTIDE SEQUENCE [LARGE SCALE GENOMIC DNA]</scope>
    <source>
        <strain evidence="3 4">ANME-2d</strain>
    </source>
</reference>
<evidence type="ECO:0000313" key="3">
    <source>
        <dbReference type="EMBL" id="KCZ73404.1"/>
    </source>
</evidence>
<dbReference type="AlphaFoldDB" id="A0A062VCL2"/>